<dbReference type="EMBL" id="JACBPP010000004">
    <property type="protein sequence ID" value="KAF8002202.1"/>
    <property type="molecule type" value="Genomic_DNA"/>
</dbReference>
<comment type="caution">
    <text evidence="2">The sequence shown here is derived from an EMBL/GenBank/DDBJ whole genome shotgun (WGS) entry which is preliminary data.</text>
</comment>
<evidence type="ECO:0000256" key="1">
    <source>
        <dbReference type="SAM" id="Phobius"/>
    </source>
</evidence>
<keyword evidence="1" id="KW-1133">Transmembrane helix</keyword>
<dbReference type="AlphaFoldDB" id="A0A8H7LEN0"/>
<reference evidence="2" key="1">
    <citation type="submission" date="2020-10" db="EMBL/GenBank/DDBJ databases">
        <title>The Whole-Genome Sequence of Metschnikowia persimmonesis, a Novel Endophytic Yeast Species Isolated from Medicinal Plant Diospyros kaki Thumb.</title>
        <authorList>
            <person name="Rahmat E."/>
            <person name="Kang Y."/>
        </authorList>
    </citation>
    <scope>NUCLEOTIDE SEQUENCE</scope>
    <source>
        <strain evidence="2">KIOM G15050</strain>
    </source>
</reference>
<dbReference type="Proteomes" id="UP000649328">
    <property type="component" value="Unassembled WGS sequence"/>
</dbReference>
<evidence type="ECO:0000313" key="2">
    <source>
        <dbReference type="EMBL" id="KAF8002202.1"/>
    </source>
</evidence>
<feature type="transmembrane region" description="Helical" evidence="1">
    <location>
        <begin position="42"/>
        <end position="61"/>
    </location>
</feature>
<feature type="transmembrane region" description="Helical" evidence="1">
    <location>
        <begin position="12"/>
        <end position="30"/>
    </location>
</feature>
<feature type="transmembrane region" description="Helical" evidence="1">
    <location>
        <begin position="235"/>
        <end position="256"/>
    </location>
</feature>
<protein>
    <submittedName>
        <fullName evidence="2">Uncharacterized protein</fullName>
    </submittedName>
</protein>
<feature type="transmembrane region" description="Helical" evidence="1">
    <location>
        <begin position="197"/>
        <end position="215"/>
    </location>
</feature>
<name>A0A8H7LEN0_9ASCO</name>
<accession>A0A8H7LEN0</accession>
<feature type="transmembrane region" description="Helical" evidence="1">
    <location>
        <begin position="100"/>
        <end position="119"/>
    </location>
</feature>
<dbReference type="OrthoDB" id="4085151at2759"/>
<keyword evidence="1" id="KW-0812">Transmembrane</keyword>
<organism evidence="2 3">
    <name type="scientific">Metschnikowia pulcherrima</name>
    <dbReference type="NCBI Taxonomy" id="27326"/>
    <lineage>
        <taxon>Eukaryota</taxon>
        <taxon>Fungi</taxon>
        <taxon>Dikarya</taxon>
        <taxon>Ascomycota</taxon>
        <taxon>Saccharomycotina</taxon>
        <taxon>Pichiomycetes</taxon>
        <taxon>Metschnikowiaceae</taxon>
        <taxon>Metschnikowia</taxon>
    </lineage>
</organism>
<keyword evidence="3" id="KW-1185">Reference proteome</keyword>
<feature type="transmembrane region" description="Helical" evidence="1">
    <location>
        <begin position="268"/>
        <end position="289"/>
    </location>
</feature>
<keyword evidence="1" id="KW-0472">Membrane</keyword>
<gene>
    <name evidence="2" type="ORF">HF325_003167</name>
</gene>
<evidence type="ECO:0000313" key="3">
    <source>
        <dbReference type="Proteomes" id="UP000649328"/>
    </source>
</evidence>
<sequence>MYFAETRIKLAMSAITALWFVLILGLALFRHGHILSTHKPRITQLLLQILFIGWTAIPYRYAFVIDGFKAQVKQWAADTGPSRPEDSICQNPDASIWKDLATSTFQIVIIFSLLFYLVYTNLFSGVHRSLETLYELYGKCRTPALGHESELYFNSEDKRRVKKVTFQLPEPESHSKASFIENVYEKVHRVMPCKRQIVLILVCLICSIFMLPKAAQHAFPMRLLTLYRIAITSDHIIAAFLLFTGLELARIMSWSFSSPSETYNIRFAISRFIEAYGIFLVILSVLLVVQANDTLKLYIYKIFAPCARARRWHSFYDIRVPNENLFSAILGETMMKYTNEVLEGLKSLDQKALAIDDAIDLFTRVLGDCVTVLLFRNFGARSRNTSLSGSQILNHVGARYIAYA</sequence>
<proteinExistence type="predicted"/>